<reference evidence="4 5" key="1">
    <citation type="submission" date="2018-06" db="EMBL/GenBank/DDBJ databases">
        <title>Genomic Encyclopedia of Archaeal and Bacterial Type Strains, Phase II (KMG-II): from individual species to whole genera.</title>
        <authorList>
            <person name="Goeker M."/>
        </authorList>
    </citation>
    <scope>NUCLEOTIDE SEQUENCE [LARGE SCALE GENOMIC DNA]</scope>
    <source>
        <strain evidence="4 5">DSM 22011</strain>
    </source>
</reference>
<feature type="modified residue" description="Phosphohistidine" evidence="2">
    <location>
        <position position="52"/>
    </location>
</feature>
<dbReference type="InterPro" id="IPR036641">
    <property type="entry name" value="HPT_dom_sf"/>
</dbReference>
<dbReference type="SUPFAM" id="SSF47226">
    <property type="entry name" value="Histidine-containing phosphotransfer domain, HPT domain"/>
    <property type="match status" value="1"/>
</dbReference>
<accession>A0A327YKI1</accession>
<sequence length="111" mass="12393">MIDWDRVAELRDEIGAEDFDDIVDAFLTEVEGTLEELPQAAGSAPDIESKLHYLKGSALNLGFSALATLCQTWESAAKRGQIDDIDLARVSTIYRSSRDEFLRELPKRYAA</sequence>
<comment type="caution">
    <text evidence="4">The sequence shown here is derived from an EMBL/GenBank/DDBJ whole genome shotgun (WGS) entry which is preliminary data.</text>
</comment>
<name>A0A327YKI1_9RHOB</name>
<gene>
    <name evidence="4" type="ORF">ATI53_100448</name>
</gene>
<dbReference type="EMBL" id="QLMG01000004">
    <property type="protein sequence ID" value="RAK21450.1"/>
    <property type="molecule type" value="Genomic_DNA"/>
</dbReference>
<keyword evidence="2" id="KW-0597">Phosphoprotein</keyword>
<feature type="domain" description="HPt" evidence="3">
    <location>
        <begin position="15"/>
        <end position="108"/>
    </location>
</feature>
<dbReference type="OrthoDB" id="7867809at2"/>
<organism evidence="4 5">
    <name type="scientific">Salipiger aestuarii</name>
    <dbReference type="NCBI Taxonomy" id="568098"/>
    <lineage>
        <taxon>Bacteria</taxon>
        <taxon>Pseudomonadati</taxon>
        <taxon>Pseudomonadota</taxon>
        <taxon>Alphaproteobacteria</taxon>
        <taxon>Rhodobacterales</taxon>
        <taxon>Roseobacteraceae</taxon>
        <taxon>Salipiger</taxon>
    </lineage>
</organism>
<protein>
    <submittedName>
        <fullName evidence="4">HPt (Histidine-containing phosphotransfer) domain-containing protein</fullName>
    </submittedName>
</protein>
<evidence type="ECO:0000313" key="5">
    <source>
        <dbReference type="Proteomes" id="UP000249165"/>
    </source>
</evidence>
<dbReference type="InterPro" id="IPR008207">
    <property type="entry name" value="Sig_transdc_His_kin_Hpt_dom"/>
</dbReference>
<dbReference type="AlphaFoldDB" id="A0A327YKI1"/>
<proteinExistence type="predicted"/>
<dbReference type="PROSITE" id="PS50894">
    <property type="entry name" value="HPT"/>
    <property type="match status" value="1"/>
</dbReference>
<evidence type="ECO:0000256" key="1">
    <source>
        <dbReference type="ARBA" id="ARBA00023012"/>
    </source>
</evidence>
<evidence type="ECO:0000256" key="2">
    <source>
        <dbReference type="PROSITE-ProRule" id="PRU00110"/>
    </source>
</evidence>
<keyword evidence="5" id="KW-1185">Reference proteome</keyword>
<dbReference type="GO" id="GO:0000160">
    <property type="term" value="P:phosphorelay signal transduction system"/>
    <property type="evidence" value="ECO:0007669"/>
    <property type="project" value="UniProtKB-KW"/>
</dbReference>
<dbReference type="GO" id="GO:0004672">
    <property type="term" value="F:protein kinase activity"/>
    <property type="evidence" value="ECO:0007669"/>
    <property type="project" value="UniProtKB-ARBA"/>
</dbReference>
<evidence type="ECO:0000259" key="3">
    <source>
        <dbReference type="PROSITE" id="PS50894"/>
    </source>
</evidence>
<dbReference type="Pfam" id="PF01627">
    <property type="entry name" value="Hpt"/>
    <property type="match status" value="1"/>
</dbReference>
<evidence type="ECO:0000313" key="4">
    <source>
        <dbReference type="EMBL" id="RAK21450.1"/>
    </source>
</evidence>
<dbReference type="Gene3D" id="1.20.120.160">
    <property type="entry name" value="HPT domain"/>
    <property type="match status" value="1"/>
</dbReference>
<keyword evidence="1" id="KW-0902">Two-component regulatory system</keyword>
<dbReference type="Proteomes" id="UP000249165">
    <property type="component" value="Unassembled WGS sequence"/>
</dbReference>
<dbReference type="RefSeq" id="WP_009505536.1">
    <property type="nucleotide sequence ID" value="NZ_LIGK01000003.1"/>
</dbReference>